<dbReference type="KEGG" id="bok:DM82_6315"/>
<dbReference type="SUPFAM" id="SSF141571">
    <property type="entry name" value="Pentapeptide repeat-like"/>
    <property type="match status" value="1"/>
</dbReference>
<proteinExistence type="predicted"/>
<dbReference type="Gene3D" id="2.160.20.80">
    <property type="entry name" value="E3 ubiquitin-protein ligase SopA"/>
    <property type="match status" value="1"/>
</dbReference>
<name>A0AAI8FQP9_9BURK</name>
<sequence length="107" mass="11341">MNDERAHDEGASSEGASNEDANDEGANDEGANIEGANIEGANIEGANIEGASAAHPRLLRACARRAPDRASAGRDMLRARRTAIMRFPASRRPCVAARGASRERKRA</sequence>
<dbReference type="Proteomes" id="UP000029424">
    <property type="component" value="Chromosome 2"/>
</dbReference>
<accession>A0AAI8FQP9</accession>
<dbReference type="EMBL" id="CP008727">
    <property type="protein sequence ID" value="AIO69200.1"/>
    <property type="molecule type" value="Genomic_DNA"/>
</dbReference>
<reference evidence="2 3" key="1">
    <citation type="submission" date="2014-06" db="EMBL/GenBank/DDBJ databases">
        <authorList>
            <person name="Bishop-Lilly K.A."/>
            <person name="Broomall S.M."/>
            <person name="Chain P.S."/>
            <person name="Chertkov O."/>
            <person name="Coyne S.R."/>
            <person name="Daligault H.E."/>
            <person name="Davenport K.W."/>
            <person name="Erkkila T."/>
            <person name="Frey K.G."/>
            <person name="Gibbons H.S."/>
            <person name="Gu W."/>
            <person name="Jaissle J."/>
            <person name="Johnson S.L."/>
            <person name="Koroleva G.I."/>
            <person name="Ladner J.T."/>
            <person name="Lo C.-C."/>
            <person name="Minogue T.D."/>
            <person name="Munk C."/>
            <person name="Palacios G.F."/>
            <person name="Redden C.L."/>
            <person name="Rosenzweig C.N."/>
            <person name="Scholz M.B."/>
            <person name="Teshima H."/>
            <person name="Xu Y."/>
        </authorList>
    </citation>
    <scope>NUCLEOTIDE SEQUENCE [LARGE SCALE GENOMIC DNA]</scope>
    <source>
        <strain evidence="2 3">EO147</strain>
    </source>
</reference>
<protein>
    <submittedName>
        <fullName evidence="2">Pentapeptide repeats family protein</fullName>
    </submittedName>
</protein>
<feature type="compositionally biased region" description="Basic and acidic residues" evidence="1">
    <location>
        <begin position="1"/>
        <end position="10"/>
    </location>
</feature>
<dbReference type="AlphaFoldDB" id="A0AAI8FQP9"/>
<evidence type="ECO:0000313" key="2">
    <source>
        <dbReference type="EMBL" id="AIO69200.1"/>
    </source>
</evidence>
<evidence type="ECO:0000256" key="1">
    <source>
        <dbReference type="SAM" id="MobiDB-lite"/>
    </source>
</evidence>
<evidence type="ECO:0000313" key="3">
    <source>
        <dbReference type="Proteomes" id="UP000029424"/>
    </source>
</evidence>
<organism evidence="2 3">
    <name type="scientific">Burkholderia oklahomensis</name>
    <dbReference type="NCBI Taxonomy" id="342113"/>
    <lineage>
        <taxon>Bacteria</taxon>
        <taxon>Pseudomonadati</taxon>
        <taxon>Pseudomonadota</taxon>
        <taxon>Betaproteobacteria</taxon>
        <taxon>Burkholderiales</taxon>
        <taxon>Burkholderiaceae</taxon>
        <taxon>Burkholderia</taxon>
        <taxon>pseudomallei group</taxon>
    </lineage>
</organism>
<gene>
    <name evidence="2" type="ORF">DM82_6315</name>
</gene>
<feature type="region of interest" description="Disordered" evidence="1">
    <location>
        <begin position="1"/>
        <end position="38"/>
    </location>
</feature>
<keyword evidence="3" id="KW-1185">Reference proteome</keyword>